<feature type="domain" description="SXP/RAL-2 family protein Ani s 5-like cation-binding" evidence="1">
    <location>
        <begin position="2"/>
        <end position="78"/>
    </location>
</feature>
<accession>A0A0N4Y643</accession>
<dbReference type="AlphaFoldDB" id="A0A0N4Y643"/>
<dbReference type="PANTHER" id="PTHR21593:SF36">
    <property type="entry name" value="DUF148 DOMAIN-CONTAINING PROTEIN-RELATED"/>
    <property type="match status" value="1"/>
</dbReference>
<keyword evidence="3" id="KW-1185">Reference proteome</keyword>
<dbReference type="Proteomes" id="UP000271162">
    <property type="component" value="Unassembled WGS sequence"/>
</dbReference>
<evidence type="ECO:0000259" key="1">
    <source>
        <dbReference type="Pfam" id="PF02520"/>
    </source>
</evidence>
<dbReference type="PANTHER" id="PTHR21593">
    <property type="entry name" value="PRION-LIKE- Q/N-RICH -DOMAIN-BEARING PROTEIN PROTEIN"/>
    <property type="match status" value="1"/>
</dbReference>
<proteinExistence type="predicted"/>
<organism evidence="4">
    <name type="scientific">Nippostrongylus brasiliensis</name>
    <name type="common">Rat hookworm</name>
    <dbReference type="NCBI Taxonomy" id="27835"/>
    <lineage>
        <taxon>Eukaryota</taxon>
        <taxon>Metazoa</taxon>
        <taxon>Ecdysozoa</taxon>
        <taxon>Nematoda</taxon>
        <taxon>Chromadorea</taxon>
        <taxon>Rhabditida</taxon>
        <taxon>Rhabditina</taxon>
        <taxon>Rhabditomorpha</taxon>
        <taxon>Strongyloidea</taxon>
        <taxon>Heligmosomidae</taxon>
        <taxon>Nippostrongylus</taxon>
    </lineage>
</organism>
<reference evidence="4" key="1">
    <citation type="submission" date="2017-02" db="UniProtKB">
        <authorList>
            <consortium name="WormBaseParasite"/>
        </authorList>
    </citation>
    <scope>IDENTIFICATION</scope>
</reference>
<dbReference type="EMBL" id="UYSL01020543">
    <property type="protein sequence ID" value="VDL75116.1"/>
    <property type="molecule type" value="Genomic_DNA"/>
</dbReference>
<reference evidence="2 3" key="2">
    <citation type="submission" date="2018-11" db="EMBL/GenBank/DDBJ databases">
        <authorList>
            <consortium name="Pathogen Informatics"/>
        </authorList>
    </citation>
    <scope>NUCLEOTIDE SEQUENCE [LARGE SCALE GENOMIC DNA]</scope>
</reference>
<dbReference type="OMA" id="VSEDARW"/>
<evidence type="ECO:0000313" key="2">
    <source>
        <dbReference type="EMBL" id="VDL75116.1"/>
    </source>
</evidence>
<dbReference type="STRING" id="27835.A0A0N4Y643"/>
<dbReference type="WBParaSite" id="NBR_0001152601-mRNA-1">
    <property type="protein sequence ID" value="NBR_0001152601-mRNA-1"/>
    <property type="gene ID" value="NBR_0001152601"/>
</dbReference>
<evidence type="ECO:0000313" key="3">
    <source>
        <dbReference type="Proteomes" id="UP000271162"/>
    </source>
</evidence>
<evidence type="ECO:0000313" key="4">
    <source>
        <dbReference type="WBParaSite" id="NBR_0001152601-mRNA-1"/>
    </source>
</evidence>
<name>A0A0N4Y643_NIPBR</name>
<gene>
    <name evidence="2" type="ORF">NBR_LOCUS11527</name>
</gene>
<dbReference type="InterPro" id="IPR052823">
    <property type="entry name" value="SXP/RAL-2_related"/>
</dbReference>
<protein>
    <submittedName>
        <fullName evidence="4">DUF148 domain-containing protein</fullName>
    </submittedName>
</protein>
<dbReference type="Pfam" id="PF02520">
    <property type="entry name" value="ANIS5_cation-bd"/>
    <property type="match status" value="1"/>
</dbReference>
<sequence>MNEKLKEFEEWAKKQGGSVEQEMNDYFKKIDAYWNDVNKNVTMVLEELPKVYPKVYEIMSNLDLTPKEIYEKIRELKMDKMTSHSMHAVVMAVIHCGGGESPYAANANMILEEIASSKIRKHFSESNYVS</sequence>
<dbReference type="InterPro" id="IPR003677">
    <property type="entry name" value="ANIS5_cation-bd"/>
</dbReference>